<dbReference type="InterPro" id="IPR050557">
    <property type="entry name" value="RTX_toxin/Mannuronan_C5-epim"/>
</dbReference>
<feature type="region of interest" description="Disordered" evidence="9">
    <location>
        <begin position="196"/>
        <end position="217"/>
    </location>
</feature>
<evidence type="ECO:0000256" key="2">
    <source>
        <dbReference type="ARBA" id="ARBA00004613"/>
    </source>
</evidence>
<keyword evidence="8" id="KW-0472">Membrane</keyword>
<dbReference type="EMBL" id="FPBO01000063">
    <property type="protein sequence ID" value="SFV17351.1"/>
    <property type="molecule type" value="Genomic_DNA"/>
</dbReference>
<dbReference type="OrthoDB" id="480426at2"/>
<dbReference type="InterPro" id="IPR001343">
    <property type="entry name" value="Hemolysn_Ca-bd"/>
</dbReference>
<dbReference type="Gene3D" id="2.150.10.10">
    <property type="entry name" value="Serralysin-like metalloprotease, C-terminal"/>
    <property type="match status" value="5"/>
</dbReference>
<feature type="domain" description="DUF4214" evidence="11">
    <location>
        <begin position="618"/>
        <end position="685"/>
    </location>
</feature>
<evidence type="ECO:0000259" key="11">
    <source>
        <dbReference type="Pfam" id="PF13946"/>
    </source>
</evidence>
<dbReference type="Gene3D" id="1.10.3130.20">
    <property type="entry name" value="Phycobilisome linker domain"/>
    <property type="match status" value="1"/>
</dbReference>
<dbReference type="InterPro" id="IPR018511">
    <property type="entry name" value="Hemolysin-typ_Ca-bd_CS"/>
</dbReference>
<organism evidence="12 13">
    <name type="scientific">Pseudoduganella namucuonensis</name>
    <dbReference type="NCBI Taxonomy" id="1035707"/>
    <lineage>
        <taxon>Bacteria</taxon>
        <taxon>Pseudomonadati</taxon>
        <taxon>Pseudomonadota</taxon>
        <taxon>Betaproteobacteria</taxon>
        <taxon>Burkholderiales</taxon>
        <taxon>Oxalobacteraceae</taxon>
        <taxon>Telluria group</taxon>
        <taxon>Pseudoduganella</taxon>
    </lineage>
</organism>
<sequence length="708" mass="71172">MPRLIRVWPPLQPGGMAVGTDVVLTFSAPVKAGTGPLIIGTVGPPTQTLYELSADSPYIAISGDTLRLRLPEGLAYGTSVDVRLTENFVLDLAGNPMDVSSSFYWQLESQPAPAPVDWTGTALADLFHGSAGADALAGGAGGDSLYGHAGNDVILGGDEPSPAGDFLFGMDGDDILYGEGGDDALSGGAGDDVLDGGADNDYLGGDDGNDTLRGGDGDDRLTEWFGDNAMYGGAGDDTLYDESRGTGLLDGGGGADTLTLAYGSGTLDGGGGNDALLVFGGVAGAAQTLALSGGDGDDRITIRASEAIRVLTASGGAGVDSYAIEANQGNVVTIGDFKAGAGGDIIDLKLLLGEAYSGGNPFGAAAALRLVQRGLETVLQHDPDGAAGGAFFHDAVRLVDVAAVGLTAANFAGGVAPNGDPAGASFQGGEGDDQYTGGASNDTLAGGAGKDTLDGDAGDDVLLGGAGDDMLHGGADDDRVYGGDGADAVSGGNGDDLLEGGAGDDTLNGGDGADRISGGGGLDRASWPLFRGSVTVESSQGQVTVTSLAGTGAGDVDILDGVERLHFFNQGVAFDVDGAAGQIFRLYLSAFGRAPDIYGMGYWLSRSDAGAELGEIAGQFAASTEFQARYGAQPDHGEFVAGLYRDVLHRQPDAAGQAYWTGLLDRHAISLDGVLLNFSESAEHQQVSAAVVGVSIEYTRWGVPAGPF</sequence>
<keyword evidence="4" id="KW-0800">Toxin</keyword>
<dbReference type="PROSITE" id="PS00330">
    <property type="entry name" value="HEMOLYSIN_CALCIUM"/>
    <property type="match status" value="4"/>
</dbReference>
<dbReference type="PANTHER" id="PTHR38340:SF1">
    <property type="entry name" value="S-LAYER PROTEIN"/>
    <property type="match status" value="1"/>
</dbReference>
<keyword evidence="3" id="KW-0964">Secreted</keyword>
<dbReference type="Pfam" id="PF13946">
    <property type="entry name" value="DUF4214"/>
    <property type="match status" value="1"/>
</dbReference>
<dbReference type="InterPro" id="IPR038255">
    <property type="entry name" value="PBS_linker_sf"/>
</dbReference>
<dbReference type="PRINTS" id="PR00313">
    <property type="entry name" value="CABNDNGRPT"/>
</dbReference>
<keyword evidence="5" id="KW-0732">Signal</keyword>
<dbReference type="Proteomes" id="UP000199391">
    <property type="component" value="Unassembled WGS sequence"/>
</dbReference>
<proteinExistence type="predicted"/>
<evidence type="ECO:0000256" key="4">
    <source>
        <dbReference type="ARBA" id="ARBA00022656"/>
    </source>
</evidence>
<dbReference type="PRINTS" id="PR01488">
    <property type="entry name" value="RTXTOXINA"/>
</dbReference>
<feature type="region of interest" description="Disordered" evidence="9">
    <location>
        <begin position="474"/>
        <end position="520"/>
    </location>
</feature>
<evidence type="ECO:0000256" key="9">
    <source>
        <dbReference type="SAM" id="MobiDB-lite"/>
    </source>
</evidence>
<accession>A0A1I7M5W9</accession>
<dbReference type="InterPro" id="IPR011049">
    <property type="entry name" value="Serralysin-like_metalloprot_C"/>
</dbReference>
<evidence type="ECO:0000256" key="7">
    <source>
        <dbReference type="ARBA" id="ARBA00023026"/>
    </source>
</evidence>
<dbReference type="RefSeq" id="WP_093561353.1">
    <property type="nucleotide sequence ID" value="NZ_FPBO01000063.1"/>
</dbReference>
<dbReference type="GO" id="GO:0005509">
    <property type="term" value="F:calcium ion binding"/>
    <property type="evidence" value="ECO:0007669"/>
    <property type="project" value="InterPro"/>
</dbReference>
<keyword evidence="13" id="KW-1185">Reference proteome</keyword>
<keyword evidence="7" id="KW-0843">Virulence</keyword>
<evidence type="ECO:0000259" key="10">
    <source>
        <dbReference type="Pfam" id="PF13205"/>
    </source>
</evidence>
<dbReference type="PANTHER" id="PTHR38340">
    <property type="entry name" value="S-LAYER PROTEIN"/>
    <property type="match status" value="1"/>
</dbReference>
<evidence type="ECO:0000256" key="6">
    <source>
        <dbReference type="ARBA" id="ARBA00022737"/>
    </source>
</evidence>
<dbReference type="GO" id="GO:0005576">
    <property type="term" value="C:extracellular region"/>
    <property type="evidence" value="ECO:0007669"/>
    <property type="project" value="UniProtKB-SubCell"/>
</dbReference>
<keyword evidence="6" id="KW-0677">Repeat</keyword>
<dbReference type="GO" id="GO:0016020">
    <property type="term" value="C:membrane"/>
    <property type="evidence" value="ECO:0007669"/>
    <property type="project" value="UniProtKB-SubCell"/>
</dbReference>
<reference evidence="13" key="1">
    <citation type="submission" date="2016-10" db="EMBL/GenBank/DDBJ databases">
        <authorList>
            <person name="Varghese N."/>
            <person name="Submissions S."/>
        </authorList>
    </citation>
    <scope>NUCLEOTIDE SEQUENCE [LARGE SCALE GENOMIC DNA]</scope>
    <source>
        <strain evidence="13">CGMCC 1.11014</strain>
    </source>
</reference>
<dbReference type="InterPro" id="IPR032812">
    <property type="entry name" value="SbsA_Ig"/>
</dbReference>
<evidence type="ECO:0000313" key="13">
    <source>
        <dbReference type="Proteomes" id="UP000199391"/>
    </source>
</evidence>
<dbReference type="GO" id="GO:0090729">
    <property type="term" value="F:toxin activity"/>
    <property type="evidence" value="ECO:0007669"/>
    <property type="project" value="UniProtKB-KW"/>
</dbReference>
<evidence type="ECO:0000256" key="5">
    <source>
        <dbReference type="ARBA" id="ARBA00022729"/>
    </source>
</evidence>
<dbReference type="Pfam" id="PF00353">
    <property type="entry name" value="HemolysinCabind"/>
    <property type="match status" value="5"/>
</dbReference>
<dbReference type="STRING" id="1035707.SAMN05216552_10635"/>
<evidence type="ECO:0000256" key="8">
    <source>
        <dbReference type="ARBA" id="ARBA00023136"/>
    </source>
</evidence>
<dbReference type="Pfam" id="PF13205">
    <property type="entry name" value="Big_5"/>
    <property type="match status" value="1"/>
</dbReference>
<feature type="domain" description="SbsA Ig-like" evidence="10">
    <location>
        <begin position="2"/>
        <end position="101"/>
    </location>
</feature>
<dbReference type="InterPro" id="IPR003995">
    <property type="entry name" value="RTX_toxin_determinant-A"/>
</dbReference>
<gene>
    <name evidence="12" type="ORF">SAMN05216552_10635</name>
</gene>
<evidence type="ECO:0000313" key="12">
    <source>
        <dbReference type="EMBL" id="SFV17351.1"/>
    </source>
</evidence>
<dbReference type="InterPro" id="IPR025282">
    <property type="entry name" value="DUF4214"/>
</dbReference>
<feature type="region of interest" description="Disordered" evidence="9">
    <location>
        <begin position="422"/>
        <end position="451"/>
    </location>
</feature>
<comment type="subcellular location">
    <subcellularLocation>
        <location evidence="1">Membrane</location>
    </subcellularLocation>
    <subcellularLocation>
        <location evidence="2">Secreted</location>
    </subcellularLocation>
</comment>
<evidence type="ECO:0000256" key="3">
    <source>
        <dbReference type="ARBA" id="ARBA00022525"/>
    </source>
</evidence>
<name>A0A1I7M5W9_9BURK</name>
<protein>
    <submittedName>
        <fullName evidence="12">Ca2+-binding protein, RTX toxin-related</fullName>
    </submittedName>
</protein>
<dbReference type="AlphaFoldDB" id="A0A1I7M5W9"/>
<evidence type="ECO:0000256" key="1">
    <source>
        <dbReference type="ARBA" id="ARBA00004370"/>
    </source>
</evidence>
<dbReference type="SUPFAM" id="SSF51120">
    <property type="entry name" value="beta-Roll"/>
    <property type="match status" value="2"/>
</dbReference>